<comment type="cofactor">
    <cofactor evidence="3">
        <name>chloride</name>
        <dbReference type="ChEBI" id="CHEBI:17996"/>
    </cofactor>
</comment>
<feature type="domain" description="Alpha-amylase C-terminal" evidence="15">
    <location>
        <begin position="306"/>
        <end position="387"/>
    </location>
</feature>
<dbReference type="Proteomes" id="UP000053660">
    <property type="component" value="Unassembled WGS sequence"/>
</dbReference>
<reference evidence="17 18" key="1">
    <citation type="submission" date="2014-03" db="EMBL/GenBank/DDBJ databases">
        <title>Draft genome of the hookworm Oesophagostomum dentatum.</title>
        <authorList>
            <person name="Mitreva M."/>
        </authorList>
    </citation>
    <scope>NUCLEOTIDE SEQUENCE [LARGE SCALE GENOMIC DNA]</scope>
    <source>
        <strain evidence="17 18">OD-Hann</strain>
    </source>
</reference>
<gene>
    <name evidence="17" type="ORF">OESDEN_09928</name>
</gene>
<keyword evidence="11" id="KW-0119">Carbohydrate metabolism</keyword>
<comment type="cofactor">
    <cofactor evidence="2">
        <name>Ca(2+)</name>
        <dbReference type="ChEBI" id="CHEBI:29108"/>
    </cofactor>
</comment>
<dbReference type="PANTHER" id="PTHR43447">
    <property type="entry name" value="ALPHA-AMYLASE"/>
    <property type="match status" value="1"/>
</dbReference>
<feature type="domain" description="Glycosyl hydrolase family 13 catalytic" evidence="16">
    <location>
        <begin position="1"/>
        <end position="297"/>
    </location>
</feature>
<feature type="compositionally biased region" description="Pro residues" evidence="14">
    <location>
        <begin position="393"/>
        <end position="409"/>
    </location>
</feature>
<evidence type="ECO:0000256" key="12">
    <source>
        <dbReference type="ARBA" id="ARBA00023295"/>
    </source>
</evidence>
<dbReference type="InterPro" id="IPR006048">
    <property type="entry name" value="A-amylase/branching_C"/>
</dbReference>
<dbReference type="Gene3D" id="3.20.20.80">
    <property type="entry name" value="Glycosidases"/>
    <property type="match status" value="1"/>
</dbReference>
<dbReference type="PRINTS" id="PR00110">
    <property type="entry name" value="ALPHAAMYLASE"/>
</dbReference>
<dbReference type="Pfam" id="PF02806">
    <property type="entry name" value="Alpha-amylase_C"/>
    <property type="match status" value="1"/>
</dbReference>
<keyword evidence="18" id="KW-1185">Reference proteome</keyword>
<evidence type="ECO:0000256" key="14">
    <source>
        <dbReference type="SAM" id="MobiDB-lite"/>
    </source>
</evidence>
<feature type="region of interest" description="Disordered" evidence="14">
    <location>
        <begin position="387"/>
        <end position="410"/>
    </location>
</feature>
<evidence type="ECO:0000256" key="13">
    <source>
        <dbReference type="RuleBase" id="RU003615"/>
    </source>
</evidence>
<evidence type="ECO:0000313" key="18">
    <source>
        <dbReference type="Proteomes" id="UP000053660"/>
    </source>
</evidence>
<organism evidence="17 18">
    <name type="scientific">Oesophagostomum dentatum</name>
    <name type="common">Nodular worm</name>
    <dbReference type="NCBI Taxonomy" id="61180"/>
    <lineage>
        <taxon>Eukaryota</taxon>
        <taxon>Metazoa</taxon>
        <taxon>Ecdysozoa</taxon>
        <taxon>Nematoda</taxon>
        <taxon>Chromadorea</taxon>
        <taxon>Rhabditida</taxon>
        <taxon>Rhabditina</taxon>
        <taxon>Rhabditomorpha</taxon>
        <taxon>Strongyloidea</taxon>
        <taxon>Strongylidae</taxon>
        <taxon>Oesophagostomum</taxon>
    </lineage>
</organism>
<dbReference type="SMART" id="SM00642">
    <property type="entry name" value="Aamy"/>
    <property type="match status" value="1"/>
</dbReference>
<evidence type="ECO:0000256" key="8">
    <source>
        <dbReference type="ARBA" id="ARBA00022801"/>
    </source>
</evidence>
<evidence type="ECO:0000259" key="16">
    <source>
        <dbReference type="SMART" id="SM00642"/>
    </source>
</evidence>
<dbReference type="InterPro" id="IPR031319">
    <property type="entry name" value="A-amylase_C"/>
</dbReference>
<keyword evidence="10" id="KW-0868">Chloride</keyword>
<evidence type="ECO:0000256" key="3">
    <source>
        <dbReference type="ARBA" id="ARBA00001923"/>
    </source>
</evidence>
<keyword evidence="9" id="KW-0106">Calcium</keyword>
<evidence type="ECO:0000256" key="9">
    <source>
        <dbReference type="ARBA" id="ARBA00022837"/>
    </source>
</evidence>
<evidence type="ECO:0000256" key="4">
    <source>
        <dbReference type="ARBA" id="ARBA00008061"/>
    </source>
</evidence>
<dbReference type="InterPro" id="IPR006046">
    <property type="entry name" value="Alpha_amylase"/>
</dbReference>
<dbReference type="SMART" id="SM00632">
    <property type="entry name" value="Aamy_C"/>
    <property type="match status" value="1"/>
</dbReference>
<protein>
    <recommendedName>
        <fullName evidence="6">alpha-amylase</fullName>
        <ecNumber evidence="6">3.2.1.1</ecNumber>
    </recommendedName>
</protein>
<dbReference type="GO" id="GO:0004556">
    <property type="term" value="F:alpha-amylase activity"/>
    <property type="evidence" value="ECO:0007669"/>
    <property type="project" value="UniProtKB-EC"/>
</dbReference>
<evidence type="ECO:0000313" key="17">
    <source>
        <dbReference type="EMBL" id="KHJ90231.1"/>
    </source>
</evidence>
<dbReference type="OrthoDB" id="550577at2759"/>
<evidence type="ECO:0000256" key="2">
    <source>
        <dbReference type="ARBA" id="ARBA00001913"/>
    </source>
</evidence>
<dbReference type="GO" id="GO:0005975">
    <property type="term" value="P:carbohydrate metabolic process"/>
    <property type="evidence" value="ECO:0007669"/>
    <property type="project" value="InterPro"/>
</dbReference>
<dbReference type="EC" id="3.2.1.1" evidence="6"/>
<evidence type="ECO:0000256" key="10">
    <source>
        <dbReference type="ARBA" id="ARBA00023214"/>
    </source>
</evidence>
<comment type="subunit">
    <text evidence="5">Monomer.</text>
</comment>
<dbReference type="SUPFAM" id="SSF51445">
    <property type="entry name" value="(Trans)glycosidases"/>
    <property type="match status" value="1"/>
</dbReference>
<comment type="catalytic activity">
    <reaction evidence="1">
        <text>Endohydrolysis of (1-&gt;4)-alpha-D-glucosidic linkages in polysaccharides containing three or more (1-&gt;4)-alpha-linked D-glucose units.</text>
        <dbReference type="EC" id="3.2.1.1"/>
    </reaction>
</comment>
<dbReference type="InterPro" id="IPR013780">
    <property type="entry name" value="Glyco_hydro_b"/>
</dbReference>
<dbReference type="InterPro" id="IPR006047">
    <property type="entry name" value="GH13_cat_dom"/>
</dbReference>
<dbReference type="Gene3D" id="2.60.40.1180">
    <property type="entry name" value="Golgi alpha-mannosidase II"/>
    <property type="match status" value="1"/>
</dbReference>
<keyword evidence="8" id="KW-0378">Hydrolase</keyword>
<proteinExistence type="inferred from homology"/>
<evidence type="ECO:0000256" key="6">
    <source>
        <dbReference type="ARBA" id="ARBA00012595"/>
    </source>
</evidence>
<dbReference type="InterPro" id="IPR017853">
    <property type="entry name" value="GH"/>
</dbReference>
<dbReference type="GO" id="GO:0046872">
    <property type="term" value="F:metal ion binding"/>
    <property type="evidence" value="ECO:0007669"/>
    <property type="project" value="UniProtKB-KW"/>
</dbReference>
<name>A0A0B1T269_OESDE</name>
<evidence type="ECO:0000259" key="15">
    <source>
        <dbReference type="SMART" id="SM00632"/>
    </source>
</evidence>
<accession>A0A0B1T269</accession>
<evidence type="ECO:0000256" key="11">
    <source>
        <dbReference type="ARBA" id="ARBA00023277"/>
    </source>
</evidence>
<evidence type="ECO:0000256" key="5">
    <source>
        <dbReference type="ARBA" id="ARBA00011245"/>
    </source>
</evidence>
<dbReference type="EMBL" id="KN553240">
    <property type="protein sequence ID" value="KHJ90231.1"/>
    <property type="molecule type" value="Genomic_DNA"/>
</dbReference>
<dbReference type="SUPFAM" id="SSF51011">
    <property type="entry name" value="Glycosyl hydrolase domain"/>
    <property type="match status" value="1"/>
</dbReference>
<keyword evidence="7" id="KW-0479">Metal-binding</keyword>
<sequence>MNHMTGVGQKKDVNGRGSSGGSFFDGMEGVESFPEVPYSKSDFNDGKCKGNIGGGDYGSNAGNVRNCRLVGLLDLDQSKQYVRGKIIGYLNHLIDLGVAGFRLDASKHMWPGDLGAILGGTKNLREDIFGSNKRPFAVHEVIDRGGEAIKCAEYTGIGRYTNFNYGPVVSGAARGGVDWANLRYLQQGYGYGNHADNDVLNFIDNHDNQRGGDVLNYKHGDQYKRAVAFMLAWTYGYPRVMSSFYFNNNDQGPPSAGAGGGYATRSPSFNQDLTCNPSSGWVCEHRWPTTREMAKFRSAVAGTSASEIVTGYKQLAFARGGKGFFAINGNGGSWRKTFKTSLPSGQYCDVWSGYLKDGRCTGKTVTVNNGNADIDVTDIVAISVASKVGGSGPDPPGPGPQPTQSPQPIPEGYAKTVILLMKGTAMGQYVFLRGGTTHAHGGACSPGPYQQSSDPCAIPIRHSTTAPSSFLEYQAYSQNDNYLDWEGAENNQGSYGGSGAAGTPLVWSTNDQSSPAYQKYNRYGPNYWMVELMMDCSKTDNGWFELKGFMTPSGGWESDVQQSSCTGSVGGSAPFQSNNHIARCGAVNVFSWGSGQCIIDSV</sequence>
<evidence type="ECO:0000256" key="7">
    <source>
        <dbReference type="ARBA" id="ARBA00022723"/>
    </source>
</evidence>
<keyword evidence="12" id="KW-0326">Glycosidase</keyword>
<comment type="similarity">
    <text evidence="4 13">Belongs to the glycosyl hydrolase 13 family.</text>
</comment>
<dbReference type="AlphaFoldDB" id="A0A0B1T269"/>
<evidence type="ECO:0000256" key="1">
    <source>
        <dbReference type="ARBA" id="ARBA00000548"/>
    </source>
</evidence>